<dbReference type="Pfam" id="PF07690">
    <property type="entry name" value="MFS_1"/>
    <property type="match status" value="1"/>
</dbReference>
<dbReference type="AlphaFoldDB" id="A0A9N9WBF6"/>
<keyword evidence="4 7" id="KW-1133">Transmembrane helix</keyword>
<feature type="transmembrane region" description="Helical" evidence="7">
    <location>
        <begin position="335"/>
        <end position="354"/>
    </location>
</feature>
<evidence type="ECO:0000256" key="7">
    <source>
        <dbReference type="SAM" id="Phobius"/>
    </source>
</evidence>
<evidence type="ECO:0000256" key="1">
    <source>
        <dbReference type="ARBA" id="ARBA00004141"/>
    </source>
</evidence>
<evidence type="ECO:0000259" key="8">
    <source>
        <dbReference type="PROSITE" id="PS50850"/>
    </source>
</evidence>
<proteinExistence type="predicted"/>
<dbReference type="InterPro" id="IPR020846">
    <property type="entry name" value="MFS_dom"/>
</dbReference>
<comment type="subcellular location">
    <subcellularLocation>
        <location evidence="1">Membrane</location>
        <topology evidence="1">Multi-pass membrane protein</topology>
    </subcellularLocation>
</comment>
<dbReference type="SUPFAM" id="SSF103473">
    <property type="entry name" value="MFS general substrate transporter"/>
    <property type="match status" value="1"/>
</dbReference>
<reference evidence="9 10" key="2">
    <citation type="submission" date="2021-10" db="EMBL/GenBank/DDBJ databases">
        <authorList>
            <person name="Piombo E."/>
        </authorList>
    </citation>
    <scope>NUCLEOTIDE SEQUENCE [LARGE SCALE GENOMIC DNA]</scope>
</reference>
<dbReference type="Proteomes" id="UP000775872">
    <property type="component" value="Unassembled WGS sequence"/>
</dbReference>
<feature type="transmembrane region" description="Helical" evidence="7">
    <location>
        <begin position="390"/>
        <end position="408"/>
    </location>
</feature>
<organism evidence="9 10">
    <name type="scientific">Clonostachys solani</name>
    <dbReference type="NCBI Taxonomy" id="160281"/>
    <lineage>
        <taxon>Eukaryota</taxon>
        <taxon>Fungi</taxon>
        <taxon>Dikarya</taxon>
        <taxon>Ascomycota</taxon>
        <taxon>Pezizomycotina</taxon>
        <taxon>Sordariomycetes</taxon>
        <taxon>Hypocreomycetidae</taxon>
        <taxon>Hypocreales</taxon>
        <taxon>Bionectriaceae</taxon>
        <taxon>Clonostachys</taxon>
    </lineage>
</organism>
<gene>
    <name evidence="9" type="ORF">CSOL1703_00012520</name>
</gene>
<feature type="region of interest" description="Disordered" evidence="6">
    <location>
        <begin position="1"/>
        <end position="20"/>
    </location>
</feature>
<name>A0A9N9WBF6_9HYPO</name>
<feature type="compositionally biased region" description="Basic and acidic residues" evidence="6">
    <location>
        <begin position="1"/>
        <end position="16"/>
    </location>
</feature>
<keyword evidence="2" id="KW-0813">Transport</keyword>
<dbReference type="EMBL" id="CABFOC020000013">
    <property type="protein sequence ID" value="CAH0045888.1"/>
    <property type="molecule type" value="Genomic_DNA"/>
</dbReference>
<feature type="transmembrane region" description="Helical" evidence="7">
    <location>
        <begin position="111"/>
        <end position="129"/>
    </location>
</feature>
<evidence type="ECO:0000256" key="4">
    <source>
        <dbReference type="ARBA" id="ARBA00022989"/>
    </source>
</evidence>
<dbReference type="GO" id="GO:0022857">
    <property type="term" value="F:transmembrane transporter activity"/>
    <property type="evidence" value="ECO:0007669"/>
    <property type="project" value="InterPro"/>
</dbReference>
<feature type="domain" description="Major facilitator superfamily (MFS) profile" evidence="8">
    <location>
        <begin position="74"/>
        <end position="482"/>
    </location>
</feature>
<dbReference type="Gene3D" id="1.20.1250.20">
    <property type="entry name" value="MFS general substrate transporter like domains"/>
    <property type="match status" value="1"/>
</dbReference>
<keyword evidence="10" id="KW-1185">Reference proteome</keyword>
<feature type="transmembrane region" description="Helical" evidence="7">
    <location>
        <begin position="200"/>
        <end position="219"/>
    </location>
</feature>
<evidence type="ECO:0000256" key="5">
    <source>
        <dbReference type="ARBA" id="ARBA00023136"/>
    </source>
</evidence>
<feature type="transmembrane region" description="Helical" evidence="7">
    <location>
        <begin position="457"/>
        <end position="477"/>
    </location>
</feature>
<dbReference type="PANTHER" id="PTHR43791:SF36">
    <property type="entry name" value="TRANSPORTER, PUTATIVE (AFU_ORTHOLOGUE AFUA_6G08340)-RELATED"/>
    <property type="match status" value="1"/>
</dbReference>
<evidence type="ECO:0000256" key="6">
    <source>
        <dbReference type="SAM" id="MobiDB-lite"/>
    </source>
</evidence>
<evidence type="ECO:0000256" key="3">
    <source>
        <dbReference type="ARBA" id="ARBA00022692"/>
    </source>
</evidence>
<evidence type="ECO:0000313" key="9">
    <source>
        <dbReference type="EMBL" id="CAH0045888.1"/>
    </source>
</evidence>
<feature type="transmembrane region" description="Helical" evidence="7">
    <location>
        <begin position="231"/>
        <end position="251"/>
    </location>
</feature>
<dbReference type="PROSITE" id="PS50850">
    <property type="entry name" value="MFS"/>
    <property type="match status" value="1"/>
</dbReference>
<dbReference type="GO" id="GO:0016020">
    <property type="term" value="C:membrane"/>
    <property type="evidence" value="ECO:0007669"/>
    <property type="project" value="UniProtKB-SubCell"/>
</dbReference>
<dbReference type="InterPro" id="IPR011701">
    <property type="entry name" value="MFS"/>
</dbReference>
<comment type="caution">
    <text evidence="9">The sequence shown here is derived from an EMBL/GenBank/DDBJ whole genome shotgun (WGS) entry which is preliminary data.</text>
</comment>
<feature type="transmembrane region" description="Helical" evidence="7">
    <location>
        <begin position="428"/>
        <end position="445"/>
    </location>
</feature>
<feature type="transmembrane region" description="Helical" evidence="7">
    <location>
        <begin position="366"/>
        <end position="384"/>
    </location>
</feature>
<dbReference type="InterPro" id="IPR036259">
    <property type="entry name" value="MFS_trans_sf"/>
</dbReference>
<accession>A0A9N9WBF6</accession>
<reference evidence="10" key="1">
    <citation type="submission" date="2019-06" db="EMBL/GenBank/DDBJ databases">
        <authorList>
            <person name="Broberg M."/>
        </authorList>
    </citation>
    <scope>NUCLEOTIDE SEQUENCE [LARGE SCALE GENOMIC DNA]</scope>
</reference>
<feature type="transmembrane region" description="Helical" evidence="7">
    <location>
        <begin position="141"/>
        <end position="163"/>
    </location>
</feature>
<keyword evidence="5 7" id="KW-0472">Membrane</keyword>
<dbReference type="OrthoDB" id="6730379at2759"/>
<evidence type="ECO:0000313" key="10">
    <source>
        <dbReference type="Proteomes" id="UP000775872"/>
    </source>
</evidence>
<protein>
    <recommendedName>
        <fullName evidence="8">Major facilitator superfamily (MFS) profile domain-containing protein</fullName>
    </recommendedName>
</protein>
<sequence length="519" mass="57475">MVAENEKHDHQSHDAARSLTSSQIDGDVRDVRLPQGRDIDVVTTFINNLDPEIRDLPISTQESRRVLWKIDLIVLPLMAGTTILAAVDKNIIGNTAILGILEDTNISKNQFSVIGSLFFIGYLVSEWPMAYLIQRLPAAKLLAATVFGWGVLAMCTAATHSFAGLAVVRFLMGGLEAIVYPTNSILTVMWWTRSEQPVRTAIWFNTISTAFTGIVSYGIGLTHTNLSRWQLLFLVVGGFTLLWSVLLWFFLPDSPVNCWQLSDREKWVAIQRVKDNNTGVEDTTFKWYQVKELLQDPKTWLLVIFAAAQNVPNGGISSFSGLIVSGFGFNTLQSILVNLPTGIIGTTFQVLLSIPSAKLKGWRRSIIAAANLVPLVCAVLLWQLPRDNKHGLLASYLCFWTYFTPYVLSTSLPMANTSGHTKKVTMNALWFIAYSLGNILGPQAFRAEDSPNYTSGFIGLVCCVAVAIIAILSYGFLCRLENRKRDRAAGEAGEGEDVSAAEAFNDLTDREKPSFRYAY</sequence>
<dbReference type="PANTHER" id="PTHR43791">
    <property type="entry name" value="PERMEASE-RELATED"/>
    <property type="match status" value="1"/>
</dbReference>
<keyword evidence="3 7" id="KW-0812">Transmembrane</keyword>
<evidence type="ECO:0000256" key="2">
    <source>
        <dbReference type="ARBA" id="ARBA00022448"/>
    </source>
</evidence>